<dbReference type="Gramene" id="Solyc04g010150.1.1">
    <property type="protein sequence ID" value="Solyc04g010150.1.1.1"/>
    <property type="gene ID" value="Solyc04g010150.1"/>
</dbReference>
<dbReference type="PaxDb" id="4081-Solyc04g010150.1.1"/>
<reference evidence="1" key="2">
    <citation type="submission" date="2019-01" db="UniProtKB">
        <authorList>
            <consortium name="EnsemblPlants"/>
        </authorList>
    </citation>
    <scope>IDENTIFICATION</scope>
    <source>
        <strain evidence="1">cv. Heinz 1706</strain>
    </source>
</reference>
<sequence length="78" mass="8638">MVFYCLQMQKCKMMVEGEVSVLCLFDSLGKLLHAQGSPIEYIEKVLTVETTAFGKTLEYAISTGQKLVKISSNAKNVC</sequence>
<evidence type="ECO:0000313" key="2">
    <source>
        <dbReference type="Proteomes" id="UP000004994"/>
    </source>
</evidence>
<evidence type="ECO:0000313" key="1">
    <source>
        <dbReference type="EnsemblPlants" id="Solyc04g010150.1.1.1"/>
    </source>
</evidence>
<dbReference type="EnsemblPlants" id="Solyc04g010150.1.1">
    <property type="protein sequence ID" value="Solyc04g010150.1.1.1"/>
    <property type="gene ID" value="Solyc04g010150.1"/>
</dbReference>
<dbReference type="AlphaFoldDB" id="A0A3Q7FYZ8"/>
<dbReference type="Proteomes" id="UP000004994">
    <property type="component" value="Chromosome 4"/>
</dbReference>
<protein>
    <submittedName>
        <fullName evidence="1">Uncharacterized protein</fullName>
    </submittedName>
</protein>
<dbReference type="InParanoid" id="A0A3Q7FYZ8"/>
<accession>A0A3Q7FYZ8</accession>
<proteinExistence type="predicted"/>
<organism evidence="1">
    <name type="scientific">Solanum lycopersicum</name>
    <name type="common">Tomato</name>
    <name type="synonym">Lycopersicon esculentum</name>
    <dbReference type="NCBI Taxonomy" id="4081"/>
    <lineage>
        <taxon>Eukaryota</taxon>
        <taxon>Viridiplantae</taxon>
        <taxon>Streptophyta</taxon>
        <taxon>Embryophyta</taxon>
        <taxon>Tracheophyta</taxon>
        <taxon>Spermatophyta</taxon>
        <taxon>Magnoliopsida</taxon>
        <taxon>eudicotyledons</taxon>
        <taxon>Gunneridae</taxon>
        <taxon>Pentapetalae</taxon>
        <taxon>asterids</taxon>
        <taxon>lamiids</taxon>
        <taxon>Solanales</taxon>
        <taxon>Solanaceae</taxon>
        <taxon>Solanoideae</taxon>
        <taxon>Solaneae</taxon>
        <taxon>Solanum</taxon>
        <taxon>Solanum subgen. Lycopersicon</taxon>
    </lineage>
</organism>
<reference evidence="1" key="1">
    <citation type="journal article" date="2012" name="Nature">
        <title>The tomato genome sequence provides insights into fleshy fruit evolution.</title>
        <authorList>
            <consortium name="Tomato Genome Consortium"/>
        </authorList>
    </citation>
    <scope>NUCLEOTIDE SEQUENCE [LARGE SCALE GENOMIC DNA]</scope>
    <source>
        <strain evidence="1">cv. Heinz 1706</strain>
    </source>
</reference>
<keyword evidence="2" id="KW-1185">Reference proteome</keyword>
<name>A0A3Q7FYZ8_SOLLC</name>